<reference evidence="1 2" key="1">
    <citation type="submission" date="2020-02" db="EMBL/GenBank/DDBJ databases">
        <title>Genome sequence of the type strain CCBAU10050 of Rhizobium daejeonense.</title>
        <authorList>
            <person name="Gao J."/>
            <person name="Sun J."/>
        </authorList>
    </citation>
    <scope>NUCLEOTIDE SEQUENCE [LARGE SCALE GENOMIC DNA]</scope>
    <source>
        <strain evidence="1 2">CCBAU10050</strain>
    </source>
</reference>
<keyword evidence="2" id="KW-1185">Reference proteome</keyword>
<accession>A0A6M1S1S1</accession>
<dbReference type="RefSeq" id="WP_163902927.1">
    <property type="nucleotide sequence ID" value="NZ_CP048427.1"/>
</dbReference>
<dbReference type="AlphaFoldDB" id="A0A6M1S1S1"/>
<evidence type="ECO:0000313" key="1">
    <source>
        <dbReference type="EMBL" id="NGO64883.1"/>
    </source>
</evidence>
<organism evidence="1 2">
    <name type="scientific">Rhizobium daejeonense</name>
    <dbReference type="NCBI Taxonomy" id="240521"/>
    <lineage>
        <taxon>Bacteria</taxon>
        <taxon>Pseudomonadati</taxon>
        <taxon>Pseudomonadota</taxon>
        <taxon>Alphaproteobacteria</taxon>
        <taxon>Hyphomicrobiales</taxon>
        <taxon>Rhizobiaceae</taxon>
        <taxon>Rhizobium/Agrobacterium group</taxon>
        <taxon>Rhizobium</taxon>
    </lineage>
</organism>
<dbReference type="SUPFAM" id="SSF50475">
    <property type="entry name" value="FMN-binding split barrel"/>
    <property type="match status" value="1"/>
</dbReference>
<dbReference type="PANTHER" id="PTHR34071:SF2">
    <property type="entry name" value="FLAVIN-NUCLEOTIDE-BINDING PROTEIN"/>
    <property type="match status" value="1"/>
</dbReference>
<dbReference type="InterPro" id="IPR012349">
    <property type="entry name" value="Split_barrel_FMN-bd"/>
</dbReference>
<evidence type="ECO:0000313" key="2">
    <source>
        <dbReference type="Proteomes" id="UP000477849"/>
    </source>
</evidence>
<dbReference type="Gene3D" id="2.30.110.10">
    <property type="entry name" value="Electron Transport, Fmn-binding Protein, Chain A"/>
    <property type="match status" value="1"/>
</dbReference>
<dbReference type="Proteomes" id="UP000477849">
    <property type="component" value="Unassembled WGS sequence"/>
</dbReference>
<proteinExistence type="predicted"/>
<sequence length="246" mass="26925">MSTSTIEAETGSYPVTDRNRVKRLHERGSYDHAAVHAILDAGMLCHVAYVIDGQPFCTPTIHWREGDMLYWHGSSASRMLRHLKAGTPACLTVSHLDGLVLARSGFNHSANYRSAMCFGTARLVEDPAEKEKALHAVVDRFYPDRSTLLRPTTGQEIKATAVIGMRIEDASAKVRAKGVGDDEEDYDLPVWAGVIPVRTVIGETEASPHLPAGVSKPETLSLFGAGRRLDDALIEAQRLYEEAGSR</sequence>
<dbReference type="PANTHER" id="PTHR34071">
    <property type="entry name" value="5-NITROIMIDAZOLE ANTIBIOTICS RESISTANCE PROTEIN, NIMA-FAMILY-RELATED PROTEIN-RELATED"/>
    <property type="match status" value="1"/>
</dbReference>
<dbReference type="EMBL" id="JAAKZH010000004">
    <property type="protein sequence ID" value="NGO64883.1"/>
    <property type="molecule type" value="Genomic_DNA"/>
</dbReference>
<protein>
    <submittedName>
        <fullName evidence="1">Pyridoxamine 5'-phosphate oxidase family protein</fullName>
    </submittedName>
</protein>
<dbReference type="Pfam" id="PF12900">
    <property type="entry name" value="Pyridox_ox_2"/>
    <property type="match status" value="1"/>
</dbReference>
<dbReference type="InterPro" id="IPR024747">
    <property type="entry name" value="Pyridox_Oxase-rel"/>
</dbReference>
<name>A0A6M1S1S1_9HYPH</name>
<gene>
    <name evidence="1" type="ORF">G6N76_14525</name>
</gene>
<comment type="caution">
    <text evidence="1">The sequence shown here is derived from an EMBL/GenBank/DDBJ whole genome shotgun (WGS) entry which is preliminary data.</text>
</comment>